<keyword evidence="3" id="KW-1185">Reference proteome</keyword>
<dbReference type="InterPro" id="IPR026960">
    <property type="entry name" value="RVT-Znf"/>
</dbReference>
<dbReference type="Proteomes" id="UP000026915">
    <property type="component" value="Chromosome 1"/>
</dbReference>
<dbReference type="Pfam" id="PF13966">
    <property type="entry name" value="zf-RVT"/>
    <property type="match status" value="1"/>
</dbReference>
<name>A0A061DNK4_THECC</name>
<dbReference type="Gramene" id="EOX94265">
    <property type="protein sequence ID" value="EOX94265"/>
    <property type="gene ID" value="TCM_003833"/>
</dbReference>
<organism evidence="2 3">
    <name type="scientific">Theobroma cacao</name>
    <name type="common">Cacao</name>
    <name type="synonym">Cocoa</name>
    <dbReference type="NCBI Taxonomy" id="3641"/>
    <lineage>
        <taxon>Eukaryota</taxon>
        <taxon>Viridiplantae</taxon>
        <taxon>Streptophyta</taxon>
        <taxon>Embryophyta</taxon>
        <taxon>Tracheophyta</taxon>
        <taxon>Spermatophyta</taxon>
        <taxon>Magnoliopsida</taxon>
        <taxon>eudicotyledons</taxon>
        <taxon>Gunneridae</taxon>
        <taxon>Pentapetalae</taxon>
        <taxon>rosids</taxon>
        <taxon>malvids</taxon>
        <taxon>Malvales</taxon>
        <taxon>Malvaceae</taxon>
        <taxon>Byttnerioideae</taxon>
        <taxon>Theobroma</taxon>
    </lineage>
</organism>
<dbReference type="EMBL" id="CM001879">
    <property type="protein sequence ID" value="EOX94265.1"/>
    <property type="molecule type" value="Genomic_DNA"/>
</dbReference>
<dbReference type="HOGENOM" id="CLU_2053814_0_0_1"/>
<evidence type="ECO:0000259" key="1">
    <source>
        <dbReference type="Pfam" id="PF13966"/>
    </source>
</evidence>
<evidence type="ECO:0000313" key="3">
    <source>
        <dbReference type="Proteomes" id="UP000026915"/>
    </source>
</evidence>
<accession>A0A061DNK4</accession>
<dbReference type="InParanoid" id="A0A061DNK4"/>
<proteinExistence type="predicted"/>
<feature type="domain" description="Reverse transcriptase zinc-binding" evidence="1">
    <location>
        <begin position="26"/>
        <end position="98"/>
    </location>
</feature>
<protein>
    <recommendedName>
        <fullName evidence="1">Reverse transcriptase zinc-binding domain-containing protein</fullName>
    </recommendedName>
</protein>
<reference evidence="2 3" key="1">
    <citation type="journal article" date="2013" name="Genome Biol.">
        <title>The genome sequence of the most widely cultivated cacao type and its use to identify candidate genes regulating pod color.</title>
        <authorList>
            <person name="Motamayor J.C."/>
            <person name="Mockaitis K."/>
            <person name="Schmutz J."/>
            <person name="Haiminen N."/>
            <person name="Iii D.L."/>
            <person name="Cornejo O."/>
            <person name="Findley S.D."/>
            <person name="Zheng P."/>
            <person name="Utro F."/>
            <person name="Royaert S."/>
            <person name="Saski C."/>
            <person name="Jenkins J."/>
            <person name="Podicheti R."/>
            <person name="Zhao M."/>
            <person name="Scheffler B.E."/>
            <person name="Stack J.C."/>
            <person name="Feltus F.A."/>
            <person name="Mustiga G.M."/>
            <person name="Amores F."/>
            <person name="Phillips W."/>
            <person name="Marelli J.P."/>
            <person name="May G.D."/>
            <person name="Shapiro H."/>
            <person name="Ma J."/>
            <person name="Bustamante C.D."/>
            <person name="Schnell R.J."/>
            <person name="Main D."/>
            <person name="Gilbert D."/>
            <person name="Parida L."/>
            <person name="Kuhn D.N."/>
        </authorList>
    </citation>
    <scope>NUCLEOTIDE SEQUENCE [LARGE SCALE GENOMIC DNA]</scope>
    <source>
        <strain evidence="3">cv. Matina 1-6</strain>
    </source>
</reference>
<dbReference type="eggNOG" id="ENOG502T21V">
    <property type="taxonomic scope" value="Eukaryota"/>
</dbReference>
<dbReference type="OMA" id="PNISQRC"/>
<dbReference type="AlphaFoldDB" id="A0A061DNK4"/>
<sequence length="99" mass="11725">MVILQIPIDTTSEDATYWVPTSDGTFLMKSAWEIVRQRRVVNQTFSYIWHKSILLTTSFFLWRLLHDWIPVELKMKTKGFQLASRCRCCNSEESLIHVM</sequence>
<gene>
    <name evidence="2" type="ORF">TCM_003833</name>
</gene>
<evidence type="ECO:0000313" key="2">
    <source>
        <dbReference type="EMBL" id="EOX94265.1"/>
    </source>
</evidence>